<accession>A0A6G0XNW2</accession>
<keyword evidence="2" id="KW-1185">Reference proteome</keyword>
<evidence type="ECO:0000313" key="2">
    <source>
        <dbReference type="Proteomes" id="UP000478052"/>
    </source>
</evidence>
<dbReference type="Proteomes" id="UP000478052">
    <property type="component" value="Unassembled WGS sequence"/>
</dbReference>
<dbReference type="EMBL" id="VUJU01007688">
    <property type="protein sequence ID" value="KAF0741939.1"/>
    <property type="molecule type" value="Genomic_DNA"/>
</dbReference>
<feature type="non-terminal residue" evidence="1">
    <location>
        <position position="1"/>
    </location>
</feature>
<sequence length="62" mass="6494">DLPGHRGSVVPPAVSLSAAAYSTIPKVWLISRLSCISAGLSPIRNLGTRPVACSCRFLACQQ</sequence>
<protein>
    <submittedName>
        <fullName evidence="1">Uncharacterized protein</fullName>
    </submittedName>
</protein>
<gene>
    <name evidence="1" type="ORF">FWK35_00024431</name>
</gene>
<proteinExistence type="predicted"/>
<organism evidence="1 2">
    <name type="scientific">Aphis craccivora</name>
    <name type="common">Cowpea aphid</name>
    <dbReference type="NCBI Taxonomy" id="307492"/>
    <lineage>
        <taxon>Eukaryota</taxon>
        <taxon>Metazoa</taxon>
        <taxon>Ecdysozoa</taxon>
        <taxon>Arthropoda</taxon>
        <taxon>Hexapoda</taxon>
        <taxon>Insecta</taxon>
        <taxon>Pterygota</taxon>
        <taxon>Neoptera</taxon>
        <taxon>Paraneoptera</taxon>
        <taxon>Hemiptera</taxon>
        <taxon>Sternorrhyncha</taxon>
        <taxon>Aphidomorpha</taxon>
        <taxon>Aphidoidea</taxon>
        <taxon>Aphididae</taxon>
        <taxon>Aphidini</taxon>
        <taxon>Aphis</taxon>
        <taxon>Aphis</taxon>
    </lineage>
</organism>
<evidence type="ECO:0000313" key="1">
    <source>
        <dbReference type="EMBL" id="KAF0741939.1"/>
    </source>
</evidence>
<dbReference type="AlphaFoldDB" id="A0A6G0XNW2"/>
<comment type="caution">
    <text evidence="1">The sequence shown here is derived from an EMBL/GenBank/DDBJ whole genome shotgun (WGS) entry which is preliminary data.</text>
</comment>
<name>A0A6G0XNW2_APHCR</name>
<reference evidence="1 2" key="1">
    <citation type="submission" date="2019-08" db="EMBL/GenBank/DDBJ databases">
        <title>Whole genome of Aphis craccivora.</title>
        <authorList>
            <person name="Voronova N.V."/>
            <person name="Shulinski R.S."/>
            <person name="Bandarenka Y.V."/>
            <person name="Zhorov D.G."/>
            <person name="Warner D."/>
        </authorList>
    </citation>
    <scope>NUCLEOTIDE SEQUENCE [LARGE SCALE GENOMIC DNA]</scope>
    <source>
        <strain evidence="1">180601</strain>
        <tissue evidence="1">Whole Body</tissue>
    </source>
</reference>